<dbReference type="Gene3D" id="3.40.309.10">
    <property type="entry name" value="Aldehyde Dehydrogenase, Chain A, domain 2"/>
    <property type="match status" value="1"/>
</dbReference>
<feature type="compositionally biased region" description="Low complexity" evidence="3">
    <location>
        <begin position="44"/>
        <end position="53"/>
    </location>
</feature>
<dbReference type="Proteomes" id="UP000320496">
    <property type="component" value="Chromosome"/>
</dbReference>
<keyword evidence="6" id="KW-1185">Reference proteome</keyword>
<keyword evidence="1 5" id="KW-0560">Oxidoreductase</keyword>
<dbReference type="EMBL" id="CP036275">
    <property type="protein sequence ID" value="QDU39418.1"/>
    <property type="molecule type" value="Genomic_DNA"/>
</dbReference>
<dbReference type="RefSeq" id="WP_145370601.1">
    <property type="nucleotide sequence ID" value="NZ_CP036275.1"/>
</dbReference>
<evidence type="ECO:0000256" key="3">
    <source>
        <dbReference type="SAM" id="MobiDB-lite"/>
    </source>
</evidence>
<dbReference type="GO" id="GO:0008774">
    <property type="term" value="F:acetaldehyde dehydrogenase (acetylating) activity"/>
    <property type="evidence" value="ECO:0007669"/>
    <property type="project" value="InterPro"/>
</dbReference>
<keyword evidence="2" id="KW-0520">NAD</keyword>
<evidence type="ECO:0000259" key="4">
    <source>
        <dbReference type="Pfam" id="PF00171"/>
    </source>
</evidence>
<dbReference type="OrthoDB" id="9804734at2"/>
<evidence type="ECO:0000256" key="1">
    <source>
        <dbReference type="ARBA" id="ARBA00023002"/>
    </source>
</evidence>
<dbReference type="InterPro" id="IPR012408">
    <property type="entry name" value="Acetald_propionald_DH-rel"/>
</dbReference>
<dbReference type="EC" id="1.2.1.76" evidence="5"/>
<dbReference type="KEGG" id="mri:Mal4_37630"/>
<sequence>MNESTIRAVVQEVLNEIGKGAPSASASTPPPRVNGSPNGIPVMSAGAARPAGASSYGPVSGDWGVFDSVDEAVAAAKHAFNQLRGRPIADRAKVVSIVKEMCEARAEEWGRKELEETKIGRLDHKIEKLQIIKLVPGTEWLKSDCFSGDNGLSVEEYAPFGVIGGITPVTHSLPTLAGNVINMIAAGNTVCFNPHPSGAGIACEGVQAFNKAIAEAIGLENLITIIGTPTIESAGAIFNHRDVRMLCVTGGPGVARAALQARKKAVVAGPGNPPVVVDETADIENAAKSIVAGGAYDNNLLCIGEKEVFAVNDIFDSLMDAMSRHGGYRLNTQQVEALTKTAFAPPKEPGGHHQLNRDMIGKDASVLAEMIGVKVPAGTELLYGETDTSNPFVPEEQMMPFVPIVRARDAQQAIELAYEFEHGFGHTAIIHSRNVHNMTVMGKLMDTTLYVKNGPCMAGLGLGGEGYLSFSVATPTGEGVTNPLTFTRSRRCVMVDELRVV</sequence>
<gene>
    <name evidence="5" type="primary">sucD_2</name>
    <name evidence="5" type="ORF">Mal4_37630</name>
</gene>
<evidence type="ECO:0000256" key="2">
    <source>
        <dbReference type="ARBA" id="ARBA00023027"/>
    </source>
</evidence>
<dbReference type="Pfam" id="PF00171">
    <property type="entry name" value="Aldedh"/>
    <property type="match status" value="1"/>
</dbReference>
<evidence type="ECO:0000313" key="6">
    <source>
        <dbReference type="Proteomes" id="UP000320496"/>
    </source>
</evidence>
<dbReference type="PIRSF" id="PIRSF036410">
    <property type="entry name" value="EutE_PduP"/>
    <property type="match status" value="1"/>
</dbReference>
<dbReference type="AlphaFoldDB" id="A0A517ZAB0"/>
<dbReference type="NCBIfam" id="NF011927">
    <property type="entry name" value="PRK15398.1"/>
    <property type="match status" value="1"/>
</dbReference>
<dbReference type="InterPro" id="IPR016162">
    <property type="entry name" value="Ald_DH_N"/>
</dbReference>
<dbReference type="InterPro" id="IPR016161">
    <property type="entry name" value="Ald_DH/histidinol_DH"/>
</dbReference>
<evidence type="ECO:0000313" key="5">
    <source>
        <dbReference type="EMBL" id="QDU39418.1"/>
    </source>
</evidence>
<dbReference type="PANTHER" id="PTHR11699">
    <property type="entry name" value="ALDEHYDE DEHYDROGENASE-RELATED"/>
    <property type="match status" value="1"/>
</dbReference>
<name>A0A517ZAB0_9PLAN</name>
<feature type="domain" description="Aldehyde dehydrogenase" evidence="4">
    <location>
        <begin position="68"/>
        <end position="448"/>
    </location>
</feature>
<protein>
    <submittedName>
        <fullName evidence="5">Succinate-semialdehyde dehydrogenase (Acetylating)</fullName>
        <ecNumber evidence="5">1.2.1.76</ecNumber>
    </submittedName>
</protein>
<dbReference type="InterPro" id="IPR016163">
    <property type="entry name" value="Ald_DH_C"/>
</dbReference>
<dbReference type="SUPFAM" id="SSF53720">
    <property type="entry name" value="ALDH-like"/>
    <property type="match status" value="1"/>
</dbReference>
<feature type="region of interest" description="Disordered" evidence="3">
    <location>
        <begin position="20"/>
        <end position="53"/>
    </location>
</feature>
<reference evidence="5 6" key="1">
    <citation type="submission" date="2019-02" db="EMBL/GenBank/DDBJ databases">
        <title>Deep-cultivation of Planctomycetes and their phenomic and genomic characterization uncovers novel biology.</title>
        <authorList>
            <person name="Wiegand S."/>
            <person name="Jogler M."/>
            <person name="Boedeker C."/>
            <person name="Pinto D."/>
            <person name="Vollmers J."/>
            <person name="Rivas-Marin E."/>
            <person name="Kohn T."/>
            <person name="Peeters S.H."/>
            <person name="Heuer A."/>
            <person name="Rast P."/>
            <person name="Oberbeckmann S."/>
            <person name="Bunk B."/>
            <person name="Jeske O."/>
            <person name="Meyerdierks A."/>
            <person name="Storesund J.E."/>
            <person name="Kallscheuer N."/>
            <person name="Luecker S."/>
            <person name="Lage O.M."/>
            <person name="Pohl T."/>
            <person name="Merkel B.J."/>
            <person name="Hornburger P."/>
            <person name="Mueller R.-W."/>
            <person name="Bruemmer F."/>
            <person name="Labrenz M."/>
            <person name="Spormann A.M."/>
            <person name="Op den Camp H."/>
            <person name="Overmann J."/>
            <person name="Amann R."/>
            <person name="Jetten M.S.M."/>
            <person name="Mascher T."/>
            <person name="Medema M.H."/>
            <person name="Devos D.P."/>
            <person name="Kaster A.-K."/>
            <person name="Ovreas L."/>
            <person name="Rohde M."/>
            <person name="Galperin M.Y."/>
            <person name="Jogler C."/>
        </authorList>
    </citation>
    <scope>NUCLEOTIDE SEQUENCE [LARGE SCALE GENOMIC DNA]</scope>
    <source>
        <strain evidence="5 6">Mal4</strain>
    </source>
</reference>
<dbReference type="Gene3D" id="3.40.605.10">
    <property type="entry name" value="Aldehyde Dehydrogenase, Chain A, domain 1"/>
    <property type="match status" value="1"/>
</dbReference>
<organism evidence="5 6">
    <name type="scientific">Maioricimonas rarisocia</name>
    <dbReference type="NCBI Taxonomy" id="2528026"/>
    <lineage>
        <taxon>Bacteria</taxon>
        <taxon>Pseudomonadati</taxon>
        <taxon>Planctomycetota</taxon>
        <taxon>Planctomycetia</taxon>
        <taxon>Planctomycetales</taxon>
        <taxon>Planctomycetaceae</taxon>
        <taxon>Maioricimonas</taxon>
    </lineage>
</organism>
<dbReference type="CDD" id="cd07121">
    <property type="entry name" value="ALDH_EutE"/>
    <property type="match status" value="1"/>
</dbReference>
<accession>A0A517ZAB0</accession>
<proteinExistence type="predicted"/>
<dbReference type="InterPro" id="IPR015590">
    <property type="entry name" value="Aldehyde_DH_dom"/>
</dbReference>